<comment type="subcellular location">
    <subcellularLocation>
        <location evidence="1">Cell outer membrane</location>
        <topology evidence="1">Multi-pass membrane protein</topology>
    </subcellularLocation>
</comment>
<gene>
    <name evidence="8" type="ORF">SAMN02745216_02308</name>
</gene>
<dbReference type="GO" id="GO:0015483">
    <property type="term" value="F:long-chain fatty acid transporting porin activity"/>
    <property type="evidence" value="ECO:0007669"/>
    <property type="project" value="TreeGrafter"/>
</dbReference>
<keyword evidence="5" id="KW-0732">Signal</keyword>
<evidence type="ECO:0000313" key="8">
    <source>
        <dbReference type="EMBL" id="SHJ80841.1"/>
    </source>
</evidence>
<dbReference type="Gene3D" id="2.40.160.60">
    <property type="entry name" value="Outer membrane protein transport protein (OMPP1/FadL/TodX)"/>
    <property type="match status" value="1"/>
</dbReference>
<dbReference type="EMBL" id="FQZU01000012">
    <property type="protein sequence ID" value="SHJ80841.1"/>
    <property type="molecule type" value="Genomic_DNA"/>
</dbReference>
<evidence type="ECO:0000256" key="3">
    <source>
        <dbReference type="ARBA" id="ARBA00022452"/>
    </source>
</evidence>
<protein>
    <submittedName>
        <fullName evidence="8">Long-chain fatty acid transport protein</fullName>
    </submittedName>
</protein>
<dbReference type="PANTHER" id="PTHR35093">
    <property type="entry name" value="OUTER MEMBRANE PROTEIN NMB0088-RELATED"/>
    <property type="match status" value="1"/>
</dbReference>
<evidence type="ECO:0000256" key="2">
    <source>
        <dbReference type="ARBA" id="ARBA00008163"/>
    </source>
</evidence>
<dbReference type="AlphaFoldDB" id="A0A1M6MBI9"/>
<keyword evidence="3" id="KW-1134">Transmembrane beta strand</keyword>
<proteinExistence type="inferred from homology"/>
<comment type="similarity">
    <text evidence="2">Belongs to the OmpP1/FadL family.</text>
</comment>
<dbReference type="PANTHER" id="PTHR35093:SF8">
    <property type="entry name" value="OUTER MEMBRANE PROTEIN NMB0088-RELATED"/>
    <property type="match status" value="1"/>
</dbReference>
<reference evidence="9" key="1">
    <citation type="submission" date="2016-11" db="EMBL/GenBank/DDBJ databases">
        <authorList>
            <person name="Varghese N."/>
            <person name="Submissions S."/>
        </authorList>
    </citation>
    <scope>NUCLEOTIDE SEQUENCE [LARGE SCALE GENOMIC DNA]</scope>
    <source>
        <strain evidence="9">DSM 16219</strain>
    </source>
</reference>
<sequence length="548" mass="60649">MTIFLRPESIKSCKLIKLQALLAIMTGWLLLVLSAPPAFASVAEQFAICTRGISLGNAVTASPPGVFSIHYNPAGLIKLRGKELELGALLPNFNVSQQWSKPDSYTAFFGQGDDPVAGSSSTSEGMVISLPFNGPVSNVSFAPYTGMGYHPVGKKWAVGLAMYAPMAVGMENPAGPATYGAQMMHLSRVVVGPGIAYQVNDTLSLGASIGLGFSSMGVRMQMRAPNDMVALTGTLGELTEDIDESLFLGLIPLPLFGGGMYAFDDMGTMHAERLEDNFSPGFNVGMLWEPRDWFSVGLCYQSEVKQELSGHFTLEYSQKFQNMMDWLVANDLIRIFTESLGLPTEGGLAYQSGRGSVEMIQPRHIQGGIMIRPFKRLKLTADLQWTQWSTMESNIFEFDYDLQVLKLAELLGYQYGTRTIVFERHMIDTLHACFGLEFAATPWLDLRLGYEDRPTSVREEYRDAMMVLPDMKILSGGFGLKLTRNATLDMGVGLIMAEDIEMDYDNGGRSRNLNTRELTALIYNPYAHLNYYQQTTGMFISMGLRYNW</sequence>
<dbReference type="STRING" id="1121393.SAMN02745216_02308"/>
<dbReference type="GO" id="GO:0009279">
    <property type="term" value="C:cell outer membrane"/>
    <property type="evidence" value="ECO:0007669"/>
    <property type="project" value="UniProtKB-SubCell"/>
</dbReference>
<keyword evidence="7" id="KW-0998">Cell outer membrane</keyword>
<evidence type="ECO:0000256" key="6">
    <source>
        <dbReference type="ARBA" id="ARBA00023136"/>
    </source>
</evidence>
<name>A0A1M6MBI9_9BACT</name>
<evidence type="ECO:0000256" key="7">
    <source>
        <dbReference type="ARBA" id="ARBA00023237"/>
    </source>
</evidence>
<keyword evidence="4" id="KW-0812">Transmembrane</keyword>
<evidence type="ECO:0000313" key="9">
    <source>
        <dbReference type="Proteomes" id="UP000183994"/>
    </source>
</evidence>
<keyword evidence="9" id="KW-1185">Reference proteome</keyword>
<accession>A0A1M6MBI9</accession>
<dbReference type="SUPFAM" id="SSF56935">
    <property type="entry name" value="Porins"/>
    <property type="match status" value="1"/>
</dbReference>
<evidence type="ECO:0000256" key="4">
    <source>
        <dbReference type="ARBA" id="ARBA00022692"/>
    </source>
</evidence>
<keyword evidence="6" id="KW-0472">Membrane</keyword>
<evidence type="ECO:0000256" key="5">
    <source>
        <dbReference type="ARBA" id="ARBA00022729"/>
    </source>
</evidence>
<dbReference type="InterPro" id="IPR005017">
    <property type="entry name" value="OMPP1/FadL/TodX"/>
</dbReference>
<dbReference type="Pfam" id="PF03349">
    <property type="entry name" value="Toluene_X"/>
    <property type="match status" value="1"/>
</dbReference>
<evidence type="ECO:0000256" key="1">
    <source>
        <dbReference type="ARBA" id="ARBA00004571"/>
    </source>
</evidence>
<organism evidence="8 9">
    <name type="scientific">Desulfatibacillum alkenivorans DSM 16219</name>
    <dbReference type="NCBI Taxonomy" id="1121393"/>
    <lineage>
        <taxon>Bacteria</taxon>
        <taxon>Pseudomonadati</taxon>
        <taxon>Thermodesulfobacteriota</taxon>
        <taxon>Desulfobacteria</taxon>
        <taxon>Desulfobacterales</taxon>
        <taxon>Desulfatibacillaceae</taxon>
        <taxon>Desulfatibacillum</taxon>
    </lineage>
</organism>
<dbReference type="Proteomes" id="UP000183994">
    <property type="component" value="Unassembled WGS sequence"/>
</dbReference>
<dbReference type="OrthoDB" id="9922at2"/>